<comment type="function">
    <text evidence="5 6">Associates with the EF-Tu.GDP complex and induces the exchange of GDP to GTP. It remains bound to the aminoacyl-tRNA.EF-Tu.GTP complex up to the GTP hydrolysis stage on the ribosome.</text>
</comment>
<dbReference type="HAMAP" id="MF_00050">
    <property type="entry name" value="EF_Ts"/>
    <property type="match status" value="1"/>
</dbReference>
<evidence type="ECO:0000313" key="10">
    <source>
        <dbReference type="Proteomes" id="UP000077469"/>
    </source>
</evidence>
<evidence type="ECO:0000256" key="3">
    <source>
        <dbReference type="ARBA" id="ARBA00022768"/>
    </source>
</evidence>
<dbReference type="PANTHER" id="PTHR11741:SF0">
    <property type="entry name" value="ELONGATION FACTOR TS, MITOCHONDRIAL"/>
    <property type="match status" value="1"/>
</dbReference>
<evidence type="ECO:0000256" key="5">
    <source>
        <dbReference type="HAMAP-Rule" id="MF_00050"/>
    </source>
</evidence>
<dbReference type="Pfam" id="PF00889">
    <property type="entry name" value="EF_TS"/>
    <property type="match status" value="1"/>
</dbReference>
<evidence type="ECO:0000256" key="2">
    <source>
        <dbReference type="ARBA" id="ARBA00016956"/>
    </source>
</evidence>
<dbReference type="Gene3D" id="1.10.286.20">
    <property type="match status" value="1"/>
</dbReference>
<keyword evidence="10" id="KW-1185">Reference proteome</keyword>
<dbReference type="CDD" id="cd14275">
    <property type="entry name" value="UBA_EF-Ts"/>
    <property type="match status" value="1"/>
</dbReference>
<evidence type="ECO:0000256" key="4">
    <source>
        <dbReference type="ARBA" id="ARBA00022917"/>
    </source>
</evidence>
<dbReference type="OrthoDB" id="9808348at2"/>
<feature type="domain" description="Translation elongation factor EFTs/EF1B dimerisation" evidence="8">
    <location>
        <begin position="39"/>
        <end position="197"/>
    </location>
</feature>
<evidence type="ECO:0000259" key="8">
    <source>
        <dbReference type="Pfam" id="PF00889"/>
    </source>
</evidence>
<organism evidence="9 10">
    <name type="scientific">Pseudothermotoga hypogea DSM 11164 = NBRC 106472</name>
    <dbReference type="NCBI Taxonomy" id="1123384"/>
    <lineage>
        <taxon>Bacteria</taxon>
        <taxon>Thermotogati</taxon>
        <taxon>Thermotogota</taxon>
        <taxon>Thermotogae</taxon>
        <taxon>Thermotogales</taxon>
        <taxon>Thermotogaceae</taxon>
        <taxon>Pseudothermotoga</taxon>
    </lineage>
</organism>
<evidence type="ECO:0000313" key="9">
    <source>
        <dbReference type="EMBL" id="AJC72917.1"/>
    </source>
</evidence>
<dbReference type="EMBL" id="CP007141">
    <property type="protein sequence ID" value="AJC72917.1"/>
    <property type="molecule type" value="Genomic_DNA"/>
</dbReference>
<dbReference type="GO" id="GO:0005737">
    <property type="term" value="C:cytoplasm"/>
    <property type="evidence" value="ECO:0007669"/>
    <property type="project" value="UniProtKB-SubCell"/>
</dbReference>
<feature type="region of interest" description="Involved in Mg(2+) ion dislocation from EF-Tu" evidence="5">
    <location>
        <begin position="81"/>
        <end position="84"/>
    </location>
</feature>
<dbReference type="Proteomes" id="UP000077469">
    <property type="component" value="Chromosome"/>
</dbReference>
<dbReference type="InterPro" id="IPR001816">
    <property type="entry name" value="Transl_elong_EFTs/EF1B"/>
</dbReference>
<dbReference type="PATRIC" id="fig|1123384.7.peg.93"/>
<proteinExistence type="inferred from homology"/>
<reference evidence="9 10" key="1">
    <citation type="submission" date="2014-01" db="EMBL/GenBank/DDBJ databases">
        <title>Genome sequencing of Thermotog hypogea.</title>
        <authorList>
            <person name="Zhang X."/>
            <person name="Alvare G."/>
            <person name="Fristensky B."/>
            <person name="Chen L."/>
            <person name="Suen T."/>
            <person name="Chen Q."/>
            <person name="Ma K."/>
        </authorList>
    </citation>
    <scope>NUCLEOTIDE SEQUENCE [LARGE SCALE GENOMIC DNA]</scope>
    <source>
        <strain evidence="9 10">DSM 11164</strain>
    </source>
</reference>
<dbReference type="PANTHER" id="PTHR11741">
    <property type="entry name" value="ELONGATION FACTOR TS"/>
    <property type="match status" value="1"/>
</dbReference>
<dbReference type="RefSeq" id="WP_031503062.1">
    <property type="nucleotide sequence ID" value="NC_022795.1"/>
</dbReference>
<dbReference type="SUPFAM" id="SSF54713">
    <property type="entry name" value="Elongation factor Ts (EF-Ts), dimerisation domain"/>
    <property type="match status" value="1"/>
</dbReference>
<dbReference type="GO" id="GO:0003746">
    <property type="term" value="F:translation elongation factor activity"/>
    <property type="evidence" value="ECO:0007669"/>
    <property type="project" value="UniProtKB-UniRule"/>
</dbReference>
<name>A0A0X1KNR0_9THEM</name>
<evidence type="ECO:0000256" key="7">
    <source>
        <dbReference type="RuleBase" id="RU000643"/>
    </source>
</evidence>
<accession>A0A0X1KNR0</accession>
<gene>
    <name evidence="5 9" type="primary">tsf</name>
    <name evidence="9" type="ORF">AJ81_00495</name>
</gene>
<dbReference type="NCBIfam" id="TIGR00116">
    <property type="entry name" value="tsf"/>
    <property type="match status" value="2"/>
</dbReference>
<dbReference type="STRING" id="1123384.AJ81_00495"/>
<keyword evidence="5" id="KW-0963">Cytoplasm</keyword>
<dbReference type="FunFam" id="1.10.286.20:FF:000001">
    <property type="entry name" value="Elongation factor Ts"/>
    <property type="match status" value="1"/>
</dbReference>
<dbReference type="InterPro" id="IPR018101">
    <property type="entry name" value="Transl_elong_Ts_CS"/>
</dbReference>
<dbReference type="Gene3D" id="1.10.8.10">
    <property type="entry name" value="DNA helicase RuvA subunit, C-terminal domain"/>
    <property type="match status" value="1"/>
</dbReference>
<dbReference type="InterPro" id="IPR014039">
    <property type="entry name" value="Transl_elong_EFTs/EF1B_dimer"/>
</dbReference>
<dbReference type="AlphaFoldDB" id="A0A0X1KNR0"/>
<dbReference type="Gene3D" id="3.30.479.20">
    <property type="entry name" value="Elongation factor Ts, dimerisation domain"/>
    <property type="match status" value="1"/>
</dbReference>
<evidence type="ECO:0000256" key="6">
    <source>
        <dbReference type="RuleBase" id="RU000642"/>
    </source>
</evidence>
<keyword evidence="4 5" id="KW-0648">Protein biosynthesis</keyword>
<protein>
    <recommendedName>
        <fullName evidence="2 5">Elongation factor Ts</fullName>
        <shortName evidence="5">EF-Ts</shortName>
    </recommendedName>
</protein>
<dbReference type="FunFam" id="1.10.8.10:FF:000001">
    <property type="entry name" value="Elongation factor Ts"/>
    <property type="match status" value="1"/>
</dbReference>
<evidence type="ECO:0000256" key="1">
    <source>
        <dbReference type="ARBA" id="ARBA00005532"/>
    </source>
</evidence>
<dbReference type="InterPro" id="IPR009060">
    <property type="entry name" value="UBA-like_sf"/>
</dbReference>
<dbReference type="KEGG" id="phy:AJ81_00495"/>
<comment type="subcellular location">
    <subcellularLocation>
        <location evidence="5 7">Cytoplasm</location>
    </subcellularLocation>
</comment>
<dbReference type="PaxDb" id="1123384-AJ81_00495"/>
<comment type="similarity">
    <text evidence="1 5 6">Belongs to the EF-Ts family.</text>
</comment>
<dbReference type="SUPFAM" id="SSF46934">
    <property type="entry name" value="UBA-like"/>
    <property type="match status" value="1"/>
</dbReference>
<keyword evidence="3 5" id="KW-0251">Elongation factor</keyword>
<dbReference type="PROSITE" id="PS01127">
    <property type="entry name" value="EF_TS_2"/>
    <property type="match status" value="1"/>
</dbReference>
<dbReference type="InterPro" id="IPR036402">
    <property type="entry name" value="EF-Ts_dimer_sf"/>
</dbReference>
<sequence length="198" mass="22716">MEISAEMVKKLREMTGAGVMECKTALSEANGDFEKAIEILRKRGAAVAQKKASRTTKEGIVTAYVHFNDKIGVLLELGCETDFVARMPEFKELAYNLAKQVAAMRPRYVSREDVPQEVIEKEKEIYLAQLKDSNKPQQVIEKIVEGKLEKFFEEVCLYDQKYIFDDTKTVKQVIDEAIAKIRENIRVTRFVRMQIGEE</sequence>